<dbReference type="Proteomes" id="UP000054695">
    <property type="component" value="Unassembled WGS sequence"/>
</dbReference>
<dbReference type="STRING" id="447.Lboz_3084"/>
<proteinExistence type="predicted"/>
<accession>A0A0W0RER0</accession>
<organism evidence="1 2">
    <name type="scientific">Legionella bozemanae</name>
    <name type="common">Fluoribacter bozemanae</name>
    <dbReference type="NCBI Taxonomy" id="447"/>
    <lineage>
        <taxon>Bacteria</taxon>
        <taxon>Pseudomonadati</taxon>
        <taxon>Pseudomonadota</taxon>
        <taxon>Gammaproteobacteria</taxon>
        <taxon>Legionellales</taxon>
        <taxon>Legionellaceae</taxon>
        <taxon>Legionella</taxon>
    </lineage>
</organism>
<protein>
    <submittedName>
        <fullName evidence="1">Uncharacterized protein</fullName>
    </submittedName>
</protein>
<dbReference type="PATRIC" id="fig|447.4.peg.3290"/>
<dbReference type="RefSeq" id="WP_058460638.1">
    <property type="nucleotide sequence ID" value="NZ_CAAAIY010000036.1"/>
</dbReference>
<evidence type="ECO:0000313" key="2">
    <source>
        <dbReference type="Proteomes" id="UP000054695"/>
    </source>
</evidence>
<sequence>MNNSTPVSINTIYESAKLIIHSNNKVQDSFWRDYCTHVLTCLINHLHKKSEVTLSDCLDQLDIYEPMELMFKINVYNSKEKTAIERFPNQERFLASKANMAVFILTSTLKLYCDKGQYSHLFE</sequence>
<gene>
    <name evidence="1" type="ORF">Lboz_3084</name>
</gene>
<reference evidence="1 2" key="1">
    <citation type="submission" date="2015-11" db="EMBL/GenBank/DDBJ databases">
        <title>Genomic analysis of 38 Legionella species identifies large and diverse effector repertoires.</title>
        <authorList>
            <person name="Burstein D."/>
            <person name="Amaro F."/>
            <person name="Zusman T."/>
            <person name="Lifshitz Z."/>
            <person name="Cohen O."/>
            <person name="Gilbert J.A."/>
            <person name="Pupko T."/>
            <person name="Shuman H.A."/>
            <person name="Segal G."/>
        </authorList>
    </citation>
    <scope>NUCLEOTIDE SEQUENCE [LARGE SCALE GENOMIC DNA]</scope>
    <source>
        <strain evidence="1 2">WIGA</strain>
    </source>
</reference>
<comment type="caution">
    <text evidence="1">The sequence shown here is derived from an EMBL/GenBank/DDBJ whole genome shotgun (WGS) entry which is preliminary data.</text>
</comment>
<name>A0A0W0RER0_LEGBO</name>
<dbReference type="EMBL" id="LNXU01000045">
    <property type="protein sequence ID" value="KTC69568.1"/>
    <property type="molecule type" value="Genomic_DNA"/>
</dbReference>
<evidence type="ECO:0000313" key="1">
    <source>
        <dbReference type="EMBL" id="KTC69568.1"/>
    </source>
</evidence>
<dbReference type="AlphaFoldDB" id="A0A0W0RER0"/>
<keyword evidence="2" id="KW-1185">Reference proteome</keyword>